<feature type="region of interest" description="Disordered" evidence="1">
    <location>
        <begin position="82"/>
        <end position="120"/>
    </location>
</feature>
<feature type="compositionally biased region" description="Basic and acidic residues" evidence="1">
    <location>
        <begin position="1"/>
        <end position="11"/>
    </location>
</feature>
<keyword evidence="3" id="KW-1185">Reference proteome</keyword>
<evidence type="ECO:0000313" key="2">
    <source>
        <dbReference type="EMBL" id="KAJ1150874.1"/>
    </source>
</evidence>
<evidence type="ECO:0000313" key="3">
    <source>
        <dbReference type="Proteomes" id="UP001066276"/>
    </source>
</evidence>
<protein>
    <submittedName>
        <fullName evidence="2">Uncharacterized protein</fullName>
    </submittedName>
</protein>
<gene>
    <name evidence="2" type="ORF">NDU88_003661</name>
</gene>
<sequence>MCHPAGAEDKAQAMGSHPGSCHRPGAQGMAGAPDHKPAGDTCALAQCTPRPSRVRQAGGWEQPLQALGRQLAVWEARFGGATHRTGLQGSPTPRPPGRGGLAQALAAPSPRTTGPQGGQE</sequence>
<evidence type="ECO:0000256" key="1">
    <source>
        <dbReference type="SAM" id="MobiDB-lite"/>
    </source>
</evidence>
<proteinExistence type="predicted"/>
<comment type="caution">
    <text evidence="2">The sequence shown here is derived from an EMBL/GenBank/DDBJ whole genome shotgun (WGS) entry which is preliminary data.</text>
</comment>
<feature type="region of interest" description="Disordered" evidence="1">
    <location>
        <begin position="1"/>
        <end position="44"/>
    </location>
</feature>
<dbReference type="EMBL" id="JANPWB010000009">
    <property type="protein sequence ID" value="KAJ1150874.1"/>
    <property type="molecule type" value="Genomic_DNA"/>
</dbReference>
<dbReference type="AlphaFoldDB" id="A0AAV7RI31"/>
<reference evidence="2" key="1">
    <citation type="journal article" date="2022" name="bioRxiv">
        <title>Sequencing and chromosome-scale assembly of the giantPleurodeles waltlgenome.</title>
        <authorList>
            <person name="Brown T."/>
            <person name="Elewa A."/>
            <person name="Iarovenko S."/>
            <person name="Subramanian E."/>
            <person name="Araus A.J."/>
            <person name="Petzold A."/>
            <person name="Susuki M."/>
            <person name="Suzuki K.-i.T."/>
            <person name="Hayashi T."/>
            <person name="Toyoda A."/>
            <person name="Oliveira C."/>
            <person name="Osipova E."/>
            <person name="Leigh N.D."/>
            <person name="Simon A."/>
            <person name="Yun M.H."/>
        </authorList>
    </citation>
    <scope>NUCLEOTIDE SEQUENCE</scope>
    <source>
        <strain evidence="2">20211129_DDA</strain>
        <tissue evidence="2">Liver</tissue>
    </source>
</reference>
<accession>A0AAV7RI31</accession>
<dbReference type="Proteomes" id="UP001066276">
    <property type="component" value="Chromosome 5"/>
</dbReference>
<organism evidence="2 3">
    <name type="scientific">Pleurodeles waltl</name>
    <name type="common">Iberian ribbed newt</name>
    <dbReference type="NCBI Taxonomy" id="8319"/>
    <lineage>
        <taxon>Eukaryota</taxon>
        <taxon>Metazoa</taxon>
        <taxon>Chordata</taxon>
        <taxon>Craniata</taxon>
        <taxon>Vertebrata</taxon>
        <taxon>Euteleostomi</taxon>
        <taxon>Amphibia</taxon>
        <taxon>Batrachia</taxon>
        <taxon>Caudata</taxon>
        <taxon>Salamandroidea</taxon>
        <taxon>Salamandridae</taxon>
        <taxon>Pleurodelinae</taxon>
        <taxon>Pleurodeles</taxon>
    </lineage>
</organism>
<name>A0AAV7RI31_PLEWA</name>